<dbReference type="EMBL" id="MCBR01009476">
    <property type="protein sequence ID" value="RKF72345.1"/>
    <property type="molecule type" value="Genomic_DNA"/>
</dbReference>
<evidence type="ECO:0000313" key="2">
    <source>
        <dbReference type="EMBL" id="RKF72345.1"/>
    </source>
</evidence>
<gene>
    <name evidence="2" type="ORF">GcC1_094021b</name>
</gene>
<evidence type="ECO:0000256" key="1">
    <source>
        <dbReference type="SAM" id="MobiDB-lite"/>
    </source>
</evidence>
<comment type="caution">
    <text evidence="2">The sequence shown here is derived from an EMBL/GenBank/DDBJ whole genome shotgun (WGS) entry which is preliminary data.</text>
</comment>
<name>A0A420ICT2_9PEZI</name>
<dbReference type="OrthoDB" id="10306527at2759"/>
<accession>A0A420ICT2</accession>
<proteinExistence type="predicted"/>
<dbReference type="AlphaFoldDB" id="A0A420ICT2"/>
<sequence>MRYENVEFSQHIESLQPSSKFADFYKSTDRGLVEFAQSRIDRSPASLVRQLTLSGQEFPSLYELLKFMYQTYGIKNFYSYYEINFNTMKWPSGSDQCQNLAIFRAQKAPCKDILGWTNRATISKFLTKLPLWTQRDLATLRYDNNNYNEFLEGLDDYFRRNYTSRQLLAKSRKSLLNKNKVPVIYKSNNNKLSPDTSSPALKSNYPTSGRSSIDLELKVGRKEQLREQDRREGRCYYCHQKGHLTSLWQKTERGN</sequence>
<reference evidence="2 3" key="1">
    <citation type="journal article" date="2018" name="BMC Genomics">
        <title>Comparative genome analyses reveal sequence features reflecting distinct modes of host-adaptation between dicot and monocot powdery mildew.</title>
        <authorList>
            <person name="Wu Y."/>
            <person name="Ma X."/>
            <person name="Pan Z."/>
            <person name="Kale S.D."/>
            <person name="Song Y."/>
            <person name="King H."/>
            <person name="Zhang Q."/>
            <person name="Presley C."/>
            <person name="Deng X."/>
            <person name="Wei C.I."/>
            <person name="Xiao S."/>
        </authorList>
    </citation>
    <scope>NUCLEOTIDE SEQUENCE [LARGE SCALE GENOMIC DNA]</scope>
    <source>
        <strain evidence="2">UCSC1</strain>
    </source>
</reference>
<protein>
    <submittedName>
        <fullName evidence="2">Uncharacterized protein</fullName>
    </submittedName>
</protein>
<organism evidence="2 3">
    <name type="scientific">Golovinomyces cichoracearum</name>
    <dbReference type="NCBI Taxonomy" id="62708"/>
    <lineage>
        <taxon>Eukaryota</taxon>
        <taxon>Fungi</taxon>
        <taxon>Dikarya</taxon>
        <taxon>Ascomycota</taxon>
        <taxon>Pezizomycotina</taxon>
        <taxon>Leotiomycetes</taxon>
        <taxon>Erysiphales</taxon>
        <taxon>Erysiphaceae</taxon>
        <taxon>Golovinomyces</taxon>
    </lineage>
</organism>
<dbReference type="Proteomes" id="UP000285405">
    <property type="component" value="Unassembled WGS sequence"/>
</dbReference>
<feature type="region of interest" description="Disordered" evidence="1">
    <location>
        <begin position="186"/>
        <end position="209"/>
    </location>
</feature>
<evidence type="ECO:0000313" key="3">
    <source>
        <dbReference type="Proteomes" id="UP000285405"/>
    </source>
</evidence>